<dbReference type="Pfam" id="PF13847">
    <property type="entry name" value="Methyltransf_31"/>
    <property type="match status" value="1"/>
</dbReference>
<reference evidence="7 8" key="1">
    <citation type="submission" date="2021-01" db="EMBL/GenBank/DDBJ databases">
        <title>Genomic Encyclopedia of Type Strains, Phase IV (KMG-IV): sequencing the most valuable type-strain genomes for metagenomic binning, comparative biology and taxonomic classification.</title>
        <authorList>
            <person name="Goeker M."/>
        </authorList>
    </citation>
    <scope>NUCLEOTIDE SEQUENCE [LARGE SCALE GENOMIC DNA]</scope>
    <source>
        <strain evidence="7 8">DSM 24834</strain>
    </source>
</reference>
<dbReference type="NCBIfam" id="TIGR02072">
    <property type="entry name" value="BioC"/>
    <property type="match status" value="1"/>
</dbReference>
<dbReference type="Gene3D" id="3.40.50.150">
    <property type="entry name" value="Vaccinia Virus protein VP39"/>
    <property type="match status" value="1"/>
</dbReference>
<dbReference type="GO" id="GO:0032259">
    <property type="term" value="P:methylation"/>
    <property type="evidence" value="ECO:0007669"/>
    <property type="project" value="UniProtKB-KW"/>
</dbReference>
<dbReference type="RefSeq" id="WP_205175072.1">
    <property type="nucleotide sequence ID" value="NZ_JAFBDZ010000006.1"/>
</dbReference>
<keyword evidence="8" id="KW-1185">Reference proteome</keyword>
<sequence>MINKQLLQKRFSKNARNYDKYAKVQKKMGMELIQTLPKIENAETIDVLEIGCGTGYVTQLLCETYLNVRITAIDLAPGMIERAKERTKGMNGITFFCGDIEELSFSSSYDLIISNATFQWLNDFQSVIEKLYGLLNEDGRIVFSTFGNKTFHELHTSSRKAKETLNLPIHHTLGQSFYAFEDLYQLCEQVLQSFSAFPYEMKGKQLIETEYFPTVKDFFTSIKKIGANNSNKEGSYLGPAFFKELFHQYETNFMDERGVKASYHCLFFSMIKK</sequence>
<comment type="catalytic activity">
    <reaction evidence="5">
        <text>malonyl-[ACP] + S-adenosyl-L-methionine = malonyl-[ACP] methyl ester + S-adenosyl-L-homocysteine</text>
        <dbReference type="Rhea" id="RHEA:17105"/>
        <dbReference type="Rhea" id="RHEA-COMP:9623"/>
        <dbReference type="Rhea" id="RHEA-COMP:9954"/>
        <dbReference type="ChEBI" id="CHEBI:57856"/>
        <dbReference type="ChEBI" id="CHEBI:59789"/>
        <dbReference type="ChEBI" id="CHEBI:78449"/>
        <dbReference type="ChEBI" id="CHEBI:78845"/>
        <dbReference type="EC" id="2.1.1.197"/>
    </reaction>
</comment>
<evidence type="ECO:0000256" key="2">
    <source>
        <dbReference type="ARBA" id="ARBA00022679"/>
    </source>
</evidence>
<dbReference type="InterPro" id="IPR025714">
    <property type="entry name" value="Methyltranfer_dom"/>
</dbReference>
<dbReference type="InterPro" id="IPR011814">
    <property type="entry name" value="BioC"/>
</dbReference>
<dbReference type="CDD" id="cd02440">
    <property type="entry name" value="AdoMet_MTases"/>
    <property type="match status" value="1"/>
</dbReference>
<evidence type="ECO:0000256" key="3">
    <source>
        <dbReference type="ARBA" id="ARBA00022691"/>
    </source>
</evidence>
<evidence type="ECO:0000256" key="5">
    <source>
        <dbReference type="HAMAP-Rule" id="MF_00835"/>
    </source>
</evidence>
<dbReference type="HAMAP" id="MF_00835">
    <property type="entry name" value="BioC"/>
    <property type="match status" value="1"/>
</dbReference>
<dbReference type="EMBL" id="JAFBDZ010000006">
    <property type="protein sequence ID" value="MBM7587894.1"/>
    <property type="molecule type" value="Genomic_DNA"/>
</dbReference>
<accession>A0ABS2NJ76</accession>
<dbReference type="GO" id="GO:0102130">
    <property type="term" value="F:malonyl-CoA methyltransferase activity"/>
    <property type="evidence" value="ECO:0007669"/>
    <property type="project" value="UniProtKB-EC"/>
</dbReference>
<dbReference type="EC" id="2.1.1.197" evidence="5"/>
<comment type="function">
    <text evidence="5">Converts the free carboxyl group of a malonyl-thioester to its methyl ester by transfer of a methyl group from S-adenosyl-L-methionine (SAM). It allows to synthesize pimeloyl-ACP via the fatty acid synthetic pathway.</text>
</comment>
<organism evidence="7 8">
    <name type="scientific">Rossellomorea pakistanensis</name>
    <dbReference type="NCBI Taxonomy" id="992288"/>
    <lineage>
        <taxon>Bacteria</taxon>
        <taxon>Bacillati</taxon>
        <taxon>Bacillota</taxon>
        <taxon>Bacilli</taxon>
        <taxon>Bacillales</taxon>
        <taxon>Bacillaceae</taxon>
        <taxon>Rossellomorea</taxon>
    </lineage>
</organism>
<evidence type="ECO:0000256" key="4">
    <source>
        <dbReference type="ARBA" id="ARBA00022756"/>
    </source>
</evidence>
<name>A0ABS2NJ76_9BACI</name>
<dbReference type="InterPro" id="IPR029063">
    <property type="entry name" value="SAM-dependent_MTases_sf"/>
</dbReference>
<keyword evidence="4 5" id="KW-0093">Biotin biosynthesis</keyword>
<gene>
    <name evidence="5" type="primary">bioC</name>
    <name evidence="7" type="ORF">JOC86_004469</name>
</gene>
<keyword evidence="1 5" id="KW-0489">Methyltransferase</keyword>
<proteinExistence type="inferred from homology"/>
<dbReference type="Proteomes" id="UP001646157">
    <property type="component" value="Unassembled WGS sequence"/>
</dbReference>
<dbReference type="SUPFAM" id="SSF53335">
    <property type="entry name" value="S-adenosyl-L-methionine-dependent methyltransferases"/>
    <property type="match status" value="1"/>
</dbReference>
<evidence type="ECO:0000313" key="8">
    <source>
        <dbReference type="Proteomes" id="UP001646157"/>
    </source>
</evidence>
<evidence type="ECO:0000313" key="7">
    <source>
        <dbReference type="EMBL" id="MBM7587894.1"/>
    </source>
</evidence>
<comment type="pathway">
    <text evidence="5">Cofactor biosynthesis; biotin biosynthesis.</text>
</comment>
<evidence type="ECO:0000259" key="6">
    <source>
        <dbReference type="Pfam" id="PF13847"/>
    </source>
</evidence>
<dbReference type="PANTHER" id="PTHR43861:SF1">
    <property type="entry name" value="TRANS-ACONITATE 2-METHYLTRANSFERASE"/>
    <property type="match status" value="1"/>
</dbReference>
<protein>
    <recommendedName>
        <fullName evidence="5">Malonyl-[acyl-carrier protein] O-methyltransferase</fullName>
        <shortName evidence="5">Malonyl-ACP O-methyltransferase</shortName>
        <ecNumber evidence="5">2.1.1.197</ecNumber>
    </recommendedName>
    <alternativeName>
        <fullName evidence="5">Biotin synthesis protein BioC</fullName>
    </alternativeName>
</protein>
<keyword evidence="3 5" id="KW-0949">S-adenosyl-L-methionine</keyword>
<keyword evidence="2 5" id="KW-0808">Transferase</keyword>
<evidence type="ECO:0000256" key="1">
    <source>
        <dbReference type="ARBA" id="ARBA00022603"/>
    </source>
</evidence>
<comment type="similarity">
    <text evidence="5">Belongs to the methyltransferase superfamily.</text>
</comment>
<dbReference type="PANTHER" id="PTHR43861">
    <property type="entry name" value="TRANS-ACONITATE 2-METHYLTRANSFERASE-RELATED"/>
    <property type="match status" value="1"/>
</dbReference>
<feature type="domain" description="Methyltransferase" evidence="6">
    <location>
        <begin position="45"/>
        <end position="176"/>
    </location>
</feature>
<comment type="caution">
    <text evidence="7">The sequence shown here is derived from an EMBL/GenBank/DDBJ whole genome shotgun (WGS) entry which is preliminary data.</text>
</comment>